<feature type="region of interest" description="Disordered" evidence="1">
    <location>
        <begin position="94"/>
        <end position="115"/>
    </location>
</feature>
<sequence>MNYRTISLDEIMKYLEKEEIQQLLKSFKGFNDGTSTPHDVEVFLHQKAVEFERSAIASTYLVFSTDSRELVGFFSLANRPLYFSKQNYQTLTKSQRKKISRSGRTLKGSGSFFNE</sequence>
<gene>
    <name evidence="2" type="ORF">NCTC5385_00336</name>
</gene>
<dbReference type="Gene3D" id="3.40.630.30">
    <property type="match status" value="1"/>
</dbReference>
<evidence type="ECO:0000313" key="3">
    <source>
        <dbReference type="Proteomes" id="UP000304914"/>
    </source>
</evidence>
<dbReference type="Proteomes" id="UP000304914">
    <property type="component" value="Chromosome"/>
</dbReference>
<organism evidence="2 3">
    <name type="scientific">Streptococcus pseudoporcinus</name>
    <dbReference type="NCBI Taxonomy" id="361101"/>
    <lineage>
        <taxon>Bacteria</taxon>
        <taxon>Bacillati</taxon>
        <taxon>Bacillota</taxon>
        <taxon>Bacilli</taxon>
        <taxon>Lactobacillales</taxon>
        <taxon>Streptococcaceae</taxon>
        <taxon>Streptococcus</taxon>
    </lineage>
</organism>
<reference evidence="2 3" key="1">
    <citation type="submission" date="2019-05" db="EMBL/GenBank/DDBJ databases">
        <authorList>
            <consortium name="Pathogen Informatics"/>
        </authorList>
    </citation>
    <scope>NUCLEOTIDE SEQUENCE [LARGE SCALE GENOMIC DNA]</scope>
    <source>
        <strain evidence="2 3">NCTC5385</strain>
    </source>
</reference>
<evidence type="ECO:0000256" key="1">
    <source>
        <dbReference type="SAM" id="MobiDB-lite"/>
    </source>
</evidence>
<dbReference type="RefSeq" id="WP_225247747.1">
    <property type="nucleotide sequence ID" value="NZ_LR594035.1"/>
</dbReference>
<name>A0A4U9XME6_9STRE</name>
<proteinExistence type="predicted"/>
<evidence type="ECO:0000313" key="2">
    <source>
        <dbReference type="EMBL" id="VTS14236.1"/>
    </source>
</evidence>
<protein>
    <submittedName>
        <fullName evidence="2">Phage protein</fullName>
    </submittedName>
</protein>
<accession>A0A4U9XME6</accession>
<dbReference type="AlphaFoldDB" id="A0A4U9XME6"/>
<dbReference type="EMBL" id="LR594035">
    <property type="protein sequence ID" value="VTS14236.1"/>
    <property type="molecule type" value="Genomic_DNA"/>
</dbReference>